<dbReference type="AlphaFoldDB" id="A0AAU2A4J3"/>
<sequence>MGIANAAHVAIFLADYANTDPSGKINAVGAGWQMVAMTEAGHTVPYAVVVLISVPPSVEGGTEIDTTLTLCDASEQIVQLPSPTGEAQPIQLQQTIKLDRPKTVQFTSHDKLWSQGKVIVNLPNGLPLTVESEYKWVFAFDGADEPHWIAPFFVMRPQQMQLPAPPEPDDGQS</sequence>
<dbReference type="EMBL" id="CP108222">
    <property type="protein sequence ID" value="WTT18763.1"/>
    <property type="molecule type" value="Genomic_DNA"/>
</dbReference>
<organism evidence="1">
    <name type="scientific">Streptomyces sp. NBC_00093</name>
    <dbReference type="NCBI Taxonomy" id="2975649"/>
    <lineage>
        <taxon>Bacteria</taxon>
        <taxon>Bacillati</taxon>
        <taxon>Actinomycetota</taxon>
        <taxon>Actinomycetes</taxon>
        <taxon>Kitasatosporales</taxon>
        <taxon>Streptomycetaceae</taxon>
        <taxon>Streptomyces</taxon>
    </lineage>
</organism>
<name>A0AAU2A4J3_9ACTN</name>
<accession>A0AAU2A4J3</accession>
<reference evidence="1" key="1">
    <citation type="submission" date="2022-10" db="EMBL/GenBank/DDBJ databases">
        <title>The complete genomes of actinobacterial strains from the NBC collection.</title>
        <authorList>
            <person name="Joergensen T.S."/>
            <person name="Alvarez Arevalo M."/>
            <person name="Sterndorff E.B."/>
            <person name="Faurdal D."/>
            <person name="Vuksanovic O."/>
            <person name="Mourched A.-S."/>
            <person name="Charusanti P."/>
            <person name="Shaw S."/>
            <person name="Blin K."/>
            <person name="Weber T."/>
        </authorList>
    </citation>
    <scope>NUCLEOTIDE SEQUENCE</scope>
    <source>
        <strain evidence="1">NBC_00093</strain>
    </source>
</reference>
<gene>
    <name evidence="1" type="ORF">OHA22_26160</name>
</gene>
<protein>
    <submittedName>
        <fullName evidence="1">Uncharacterized protein</fullName>
    </submittedName>
</protein>
<evidence type="ECO:0000313" key="1">
    <source>
        <dbReference type="EMBL" id="WTT18763.1"/>
    </source>
</evidence>
<proteinExistence type="predicted"/>